<dbReference type="EMBL" id="CP035492">
    <property type="protein sequence ID" value="QAY67003.1"/>
    <property type="molecule type" value="Genomic_DNA"/>
</dbReference>
<comment type="similarity">
    <text evidence="2">Belongs to the bacterial solute-binding protein 1 family.</text>
</comment>
<dbReference type="OrthoDB" id="9782846at2"/>
<dbReference type="Proteomes" id="UP000293568">
    <property type="component" value="Chromosome"/>
</dbReference>
<keyword evidence="4 5" id="KW-0732">Signal</keyword>
<dbReference type="PANTHER" id="PTHR43649">
    <property type="entry name" value="ARABINOSE-BINDING PROTEIN-RELATED"/>
    <property type="match status" value="1"/>
</dbReference>
<evidence type="ECO:0000313" key="6">
    <source>
        <dbReference type="EMBL" id="QAY67003.1"/>
    </source>
</evidence>
<feature type="signal peptide" evidence="5">
    <location>
        <begin position="1"/>
        <end position="25"/>
    </location>
</feature>
<dbReference type="PROSITE" id="PS51257">
    <property type="entry name" value="PROKAR_LIPOPROTEIN"/>
    <property type="match status" value="1"/>
</dbReference>
<keyword evidence="7" id="KW-1185">Reference proteome</keyword>
<dbReference type="GO" id="GO:0030313">
    <property type="term" value="C:cell envelope"/>
    <property type="evidence" value="ECO:0007669"/>
    <property type="project" value="UniProtKB-SubCell"/>
</dbReference>
<keyword evidence="3" id="KW-0813">Transport</keyword>
<dbReference type="InterPro" id="IPR050490">
    <property type="entry name" value="Bact_solute-bd_prot1"/>
</dbReference>
<dbReference type="Pfam" id="PF01547">
    <property type="entry name" value="SBP_bac_1"/>
    <property type="match status" value="1"/>
</dbReference>
<protein>
    <submittedName>
        <fullName evidence="6">Extracellular solute-binding protein</fullName>
    </submittedName>
</protein>
<sequence>MIVLTNKFRVFASVMALAVSITALSACSSGNNSNNGGGSASSAPSGNSGAAAAGAKDTITALLPPVSANYQSNFDQMEKDFNALYPNLTLKIEPASWEDITQKLDTQVNAGSPPDIAFIGSDGISKYVEQGMLMDITKAATPEMVGDFDETPLNYMKNGSGLYGFPAYMSIQSIGGNKQFLEEAGIDWKSVQQNGWTYEEFRDAVKKGVVSSGGKTSRYGFVFATSGVTAKDYLNILIKNAGMPAAFNKDLKYAYTSKNYLTVLKAVRELIDDGSMPKEISSVDAGKRWNMFLTGQTMITGKGLATFENSAKANNAKIDAKDGAVEGSIKVDYVVLPVPTFAGAEAVSSAAVDGYVTFRGKKEPTQEHVANVVKAAYYLASGKVAATTNNELLLEQITQSGRDAEQGLTIDRDPDNAAASQRLQSIASPARPDIPTDLGAEAIKLEDEVIVPKFQALLAGEITPEDMYNAVKDAAIKKFGKDGVVED</sequence>
<dbReference type="KEGG" id="pprt:ET464_11960"/>
<proteinExistence type="inferred from homology"/>
<dbReference type="InterPro" id="IPR006059">
    <property type="entry name" value="SBP"/>
</dbReference>
<accession>A0A4P6EXN1</accession>
<comment type="subcellular location">
    <subcellularLocation>
        <location evidence="1">Cell envelope</location>
    </subcellularLocation>
</comment>
<organism evidence="6 7">
    <name type="scientific">Paenibacillus protaetiae</name>
    <dbReference type="NCBI Taxonomy" id="2509456"/>
    <lineage>
        <taxon>Bacteria</taxon>
        <taxon>Bacillati</taxon>
        <taxon>Bacillota</taxon>
        <taxon>Bacilli</taxon>
        <taxon>Bacillales</taxon>
        <taxon>Paenibacillaceae</taxon>
        <taxon>Paenibacillus</taxon>
    </lineage>
</organism>
<evidence type="ECO:0000256" key="2">
    <source>
        <dbReference type="ARBA" id="ARBA00008520"/>
    </source>
</evidence>
<evidence type="ECO:0000256" key="3">
    <source>
        <dbReference type="ARBA" id="ARBA00022448"/>
    </source>
</evidence>
<evidence type="ECO:0000256" key="1">
    <source>
        <dbReference type="ARBA" id="ARBA00004196"/>
    </source>
</evidence>
<evidence type="ECO:0000313" key="7">
    <source>
        <dbReference type="Proteomes" id="UP000293568"/>
    </source>
</evidence>
<dbReference type="Gene3D" id="3.40.190.10">
    <property type="entry name" value="Periplasmic binding protein-like II"/>
    <property type="match status" value="1"/>
</dbReference>
<feature type="chain" id="PRO_5039167886" evidence="5">
    <location>
        <begin position="26"/>
        <end position="487"/>
    </location>
</feature>
<dbReference type="AlphaFoldDB" id="A0A4P6EXN1"/>
<reference evidence="6 7" key="1">
    <citation type="submission" date="2019-01" db="EMBL/GenBank/DDBJ databases">
        <title>Genome sequencing of strain FW100M-2.</title>
        <authorList>
            <person name="Heo J."/>
            <person name="Kim S.-J."/>
            <person name="Kim J.-S."/>
            <person name="Hong S.-B."/>
            <person name="Kwon S.-W."/>
        </authorList>
    </citation>
    <scope>NUCLEOTIDE SEQUENCE [LARGE SCALE GENOMIC DNA]</scope>
    <source>
        <strain evidence="6 7">FW100M-2</strain>
    </source>
</reference>
<dbReference type="PANTHER" id="PTHR43649:SF31">
    <property type="entry name" value="SN-GLYCEROL-3-PHOSPHATE-BINDING PERIPLASMIC PROTEIN UGPB"/>
    <property type="match status" value="1"/>
</dbReference>
<evidence type="ECO:0000256" key="4">
    <source>
        <dbReference type="ARBA" id="ARBA00022729"/>
    </source>
</evidence>
<dbReference type="SUPFAM" id="SSF53850">
    <property type="entry name" value="Periplasmic binding protein-like II"/>
    <property type="match status" value="1"/>
</dbReference>
<evidence type="ECO:0000256" key="5">
    <source>
        <dbReference type="SAM" id="SignalP"/>
    </source>
</evidence>
<gene>
    <name evidence="6" type="ORF">ET464_11960</name>
</gene>
<name>A0A4P6EXN1_9BACL</name>